<dbReference type="GO" id="GO:0001228">
    <property type="term" value="F:DNA-binding transcription activator activity, RNA polymerase II-specific"/>
    <property type="evidence" value="ECO:0007669"/>
    <property type="project" value="TreeGrafter"/>
</dbReference>
<dbReference type="InterPro" id="IPR001138">
    <property type="entry name" value="Zn2Cys6_DnaBD"/>
</dbReference>
<evidence type="ECO:0000313" key="4">
    <source>
        <dbReference type="EMBL" id="KJX94621.1"/>
    </source>
</evidence>
<dbReference type="Gene3D" id="4.10.240.10">
    <property type="entry name" value="Zn(2)-C6 fungal-type DNA-binding domain"/>
    <property type="match status" value="1"/>
</dbReference>
<dbReference type="PANTHER" id="PTHR47784">
    <property type="entry name" value="STEROL UPTAKE CONTROL PROTEIN 2"/>
    <property type="match status" value="1"/>
</dbReference>
<evidence type="ECO:0000256" key="1">
    <source>
        <dbReference type="ARBA" id="ARBA00023242"/>
    </source>
</evidence>
<dbReference type="PROSITE" id="PS00463">
    <property type="entry name" value="ZN2_CY6_FUNGAL_1"/>
    <property type="match status" value="1"/>
</dbReference>
<feature type="domain" description="Zn(2)-C6 fungal-type" evidence="3">
    <location>
        <begin position="13"/>
        <end position="43"/>
    </location>
</feature>
<feature type="region of interest" description="Disordered" evidence="2">
    <location>
        <begin position="40"/>
        <end position="64"/>
    </location>
</feature>
<dbReference type="SUPFAM" id="SSF57701">
    <property type="entry name" value="Zn2/Cys6 DNA-binding domain"/>
    <property type="match status" value="1"/>
</dbReference>
<feature type="compositionally biased region" description="Polar residues" evidence="2">
    <location>
        <begin position="49"/>
        <end position="61"/>
    </location>
</feature>
<dbReference type="Pfam" id="PF00172">
    <property type="entry name" value="Zn_clus"/>
    <property type="match status" value="1"/>
</dbReference>
<keyword evidence="5" id="KW-1185">Reference proteome</keyword>
<dbReference type="PANTHER" id="PTHR47784:SF5">
    <property type="entry name" value="STEROL UPTAKE CONTROL PROTEIN 2"/>
    <property type="match status" value="1"/>
</dbReference>
<dbReference type="PROSITE" id="PS50048">
    <property type="entry name" value="ZN2_CY6_FUNGAL_2"/>
    <property type="match status" value="1"/>
</dbReference>
<evidence type="ECO:0000313" key="5">
    <source>
        <dbReference type="Proteomes" id="UP000033647"/>
    </source>
</evidence>
<evidence type="ECO:0000256" key="2">
    <source>
        <dbReference type="SAM" id="MobiDB-lite"/>
    </source>
</evidence>
<dbReference type="Proteomes" id="UP000033647">
    <property type="component" value="Unassembled WGS sequence"/>
</dbReference>
<gene>
    <name evidence="4" type="ORF">TI39_contig4173g00004</name>
</gene>
<organism evidence="4 5">
    <name type="scientific">Zymoseptoria brevis</name>
    <dbReference type="NCBI Taxonomy" id="1047168"/>
    <lineage>
        <taxon>Eukaryota</taxon>
        <taxon>Fungi</taxon>
        <taxon>Dikarya</taxon>
        <taxon>Ascomycota</taxon>
        <taxon>Pezizomycotina</taxon>
        <taxon>Dothideomycetes</taxon>
        <taxon>Dothideomycetidae</taxon>
        <taxon>Mycosphaerellales</taxon>
        <taxon>Mycosphaerellaceae</taxon>
        <taxon>Zymoseptoria</taxon>
    </lineage>
</organism>
<name>A0A0F4GB54_9PEZI</name>
<comment type="caution">
    <text evidence="4">The sequence shown here is derived from an EMBL/GenBank/DDBJ whole genome shotgun (WGS) entry which is preliminary data.</text>
</comment>
<dbReference type="InterPro" id="IPR036864">
    <property type="entry name" value="Zn2-C6_fun-type_DNA-bd_sf"/>
</dbReference>
<reference evidence="4 5" key="1">
    <citation type="submission" date="2015-03" db="EMBL/GenBank/DDBJ databases">
        <title>RNA-seq based gene annotation and comparative genomics of four Zymoseptoria species reveal species-specific pathogenicity related genes and transposable element activity.</title>
        <authorList>
            <person name="Grandaubert J."/>
            <person name="Bhattacharyya A."/>
            <person name="Stukenbrock E.H."/>
        </authorList>
    </citation>
    <scope>NUCLEOTIDE SEQUENCE [LARGE SCALE GENOMIC DNA]</scope>
    <source>
        <strain evidence="4 5">Zb18110</strain>
    </source>
</reference>
<dbReference type="EMBL" id="LAFY01004132">
    <property type="protein sequence ID" value="KJX94621.1"/>
    <property type="molecule type" value="Genomic_DNA"/>
</dbReference>
<dbReference type="OrthoDB" id="416217at2759"/>
<accession>A0A0F4GB54</accession>
<protein>
    <submittedName>
        <fullName evidence="4">C6 zinc finger domain-containing protein</fullName>
    </submittedName>
</protein>
<keyword evidence="1" id="KW-0539">Nucleus</keyword>
<evidence type="ECO:0000259" key="3">
    <source>
        <dbReference type="PROSITE" id="PS50048"/>
    </source>
</evidence>
<dbReference type="AlphaFoldDB" id="A0A0F4GB54"/>
<sequence>MPTRRFHGKTTTGCLACKARHVKCDEARPECKNCRRRKEECRFPGGDAPSTTPPGNSSNGSAFAAPAMPSSHSFDGLDLALMHHYSTVTSLHLFPSDGGAHVWQDIVPAKAQLPSGVILQHGMLALSALELACQYTASGDITQATMYRARGLQHQQAGIMLFRVQLASEDSADGNAAFIFSLMLIILAFSSAHSATTKPSLDDILDVFALMRGPKALWQMHNDPTNGQLIETMSPERNKPSPFVPEQETELSRALGSLQLDETCSAAVGILIAAWTRFDVERQDVRSIALLPAVCSDEFREQIRQCKPDAMVVLVNYANLVSRFRARWWVGPWDDFILEAIEGASPGAVERALGRKNDVKSEMSAT</sequence>
<dbReference type="CDD" id="cd00067">
    <property type="entry name" value="GAL4"/>
    <property type="match status" value="1"/>
</dbReference>
<dbReference type="GO" id="GO:0008270">
    <property type="term" value="F:zinc ion binding"/>
    <property type="evidence" value="ECO:0007669"/>
    <property type="project" value="InterPro"/>
</dbReference>
<dbReference type="SMART" id="SM00066">
    <property type="entry name" value="GAL4"/>
    <property type="match status" value="1"/>
</dbReference>
<proteinExistence type="predicted"/>
<dbReference type="STRING" id="1047168.A0A0F4GB54"/>
<dbReference type="InterPro" id="IPR053157">
    <property type="entry name" value="Sterol_Uptake_Regulator"/>
</dbReference>